<organism evidence="4 5">
    <name type="scientific">Caenorhabditis angaria</name>
    <dbReference type="NCBI Taxonomy" id="860376"/>
    <lineage>
        <taxon>Eukaryota</taxon>
        <taxon>Metazoa</taxon>
        <taxon>Ecdysozoa</taxon>
        <taxon>Nematoda</taxon>
        <taxon>Chromadorea</taxon>
        <taxon>Rhabditida</taxon>
        <taxon>Rhabditina</taxon>
        <taxon>Rhabditomorpha</taxon>
        <taxon>Rhabditoidea</taxon>
        <taxon>Rhabditidae</taxon>
        <taxon>Peloderinae</taxon>
        <taxon>Caenorhabditis</taxon>
    </lineage>
</organism>
<accession>A0A9P1N2L5</accession>
<keyword evidence="5" id="KW-1185">Reference proteome</keyword>
<dbReference type="SMART" id="SM00703">
    <property type="entry name" value="NRF"/>
    <property type="match status" value="1"/>
</dbReference>
<evidence type="ECO:0000313" key="5">
    <source>
        <dbReference type="Proteomes" id="UP001152747"/>
    </source>
</evidence>
<dbReference type="AlphaFoldDB" id="A0A9P1N2L5"/>
<dbReference type="InterPro" id="IPR002656">
    <property type="entry name" value="Acyl_transf_3_dom"/>
</dbReference>
<evidence type="ECO:0000256" key="2">
    <source>
        <dbReference type="SAM" id="SignalP"/>
    </source>
</evidence>
<protein>
    <recommendedName>
        <fullName evidence="3">Nose resistant-to-fluoxetine protein N-terminal domain-containing protein</fullName>
    </recommendedName>
</protein>
<feature type="transmembrane region" description="Helical" evidence="1">
    <location>
        <begin position="202"/>
        <end position="223"/>
    </location>
</feature>
<dbReference type="Pfam" id="PF01757">
    <property type="entry name" value="Acyl_transf_3"/>
    <property type="match status" value="1"/>
</dbReference>
<feature type="chain" id="PRO_5040368908" description="Nose resistant-to-fluoxetine protein N-terminal domain-containing protein" evidence="2">
    <location>
        <begin position="20"/>
        <end position="691"/>
    </location>
</feature>
<dbReference type="OrthoDB" id="207378at2759"/>
<feature type="transmembrane region" description="Helical" evidence="1">
    <location>
        <begin position="633"/>
        <end position="657"/>
    </location>
</feature>
<proteinExistence type="predicted"/>
<dbReference type="InterPro" id="IPR052728">
    <property type="entry name" value="O2_lipid_transport_reg"/>
</dbReference>
<feature type="signal peptide" evidence="2">
    <location>
        <begin position="1"/>
        <end position="19"/>
    </location>
</feature>
<evidence type="ECO:0000313" key="4">
    <source>
        <dbReference type="EMBL" id="CAI5447623.1"/>
    </source>
</evidence>
<dbReference type="EMBL" id="CANHGI010000004">
    <property type="protein sequence ID" value="CAI5447623.1"/>
    <property type="molecule type" value="Genomic_DNA"/>
</dbReference>
<name>A0A9P1N2L5_9PELO</name>
<dbReference type="Pfam" id="PF20146">
    <property type="entry name" value="NRF"/>
    <property type="match status" value="1"/>
</dbReference>
<sequence length="691" mass="79532">MFLKTLPLIFSIFGAQVQAYTSNHTGIISEKCFSDLTKWRTSYTELSAELLECSKLANPETCDIFKKQLFHDNVYAIYQFDSFGKIPSNLLNFNKIWMGDYDECLEVQNPTDSAYSTQFCWAHLNLPVGKLLARGESSMSMLSNTCGKHKPADVKSSICMPKSCSEMDIQHYLNDFHHPFGFNQTPVCEVTCRPTEHPADPLFWLMTAILVIISSLCIFSTIADHYENPSTSKSSQSNALKYFFAFSFLSNGRQLLHISKNPNTLKGVECIRFLSFTWVVAGHTWGYWEMADNPKKVVEIFKTREYEVWINAFLSVDTFFFLSGLMLAYSFLPKLSMRKAMSPMTWIVFYIHRILRLTPAYAFYILFYTTYGPLTDVGPHELVRSEDMQNCRKYFWKNLLYVNNVIEPRKACLSISWYLACDTQMYLVAPIFLVAFLIGPTIGILTSFLALFASTALTYFLFLRYDLPATLLQAFMSSDIKIIHLIQDLVYSASYIRIPPFLFGMVMGYVLWKTRDRKIDINIGVTFFMWMLAKILAIGAIFSIYSYNKGEKWTSMERATYYAFSRIAWSFSLSWLIFAINRGHSGLIGRFMGLKFWTPLGKLTFCAYLCHMMILGAYFNWDRAPPHFNGAFYTYFSIIVPCVFGSILFATCWTLLFEMPFAKLEGYFMQFLMGGSGARKSSIEKTEITKI</sequence>
<reference evidence="4" key="1">
    <citation type="submission" date="2022-11" db="EMBL/GenBank/DDBJ databases">
        <authorList>
            <person name="Kikuchi T."/>
        </authorList>
    </citation>
    <scope>NUCLEOTIDE SEQUENCE</scope>
    <source>
        <strain evidence="4">PS1010</strain>
    </source>
</reference>
<feature type="domain" description="Nose resistant-to-fluoxetine protein N-terminal" evidence="3">
    <location>
        <begin position="59"/>
        <end position="194"/>
    </location>
</feature>
<comment type="caution">
    <text evidence="4">The sequence shown here is derived from an EMBL/GenBank/DDBJ whole genome shotgun (WGS) entry which is preliminary data.</text>
</comment>
<feature type="transmembrane region" description="Helical" evidence="1">
    <location>
        <begin position="344"/>
        <end position="367"/>
    </location>
</feature>
<dbReference type="Proteomes" id="UP001152747">
    <property type="component" value="Unassembled WGS sequence"/>
</dbReference>
<dbReference type="PANTHER" id="PTHR11161:SF0">
    <property type="entry name" value="O-ACYLTRANSFERASE LIKE PROTEIN"/>
    <property type="match status" value="1"/>
</dbReference>
<feature type="transmembrane region" description="Helical" evidence="1">
    <location>
        <begin position="494"/>
        <end position="512"/>
    </location>
</feature>
<dbReference type="PANTHER" id="PTHR11161">
    <property type="entry name" value="O-ACYLTRANSFERASE"/>
    <property type="match status" value="1"/>
</dbReference>
<feature type="transmembrane region" description="Helical" evidence="1">
    <location>
        <begin position="524"/>
        <end position="547"/>
    </location>
</feature>
<keyword evidence="2" id="KW-0732">Signal</keyword>
<feature type="transmembrane region" description="Helical" evidence="1">
    <location>
        <begin position="600"/>
        <end position="621"/>
    </location>
</feature>
<keyword evidence="1" id="KW-1133">Transmembrane helix</keyword>
<dbReference type="InterPro" id="IPR006621">
    <property type="entry name" value="Nose-resist-to-fluoxetine_N"/>
</dbReference>
<evidence type="ECO:0000256" key="1">
    <source>
        <dbReference type="SAM" id="Phobius"/>
    </source>
</evidence>
<evidence type="ECO:0000259" key="3">
    <source>
        <dbReference type="SMART" id="SM00703"/>
    </source>
</evidence>
<keyword evidence="1" id="KW-0472">Membrane</keyword>
<keyword evidence="1" id="KW-0812">Transmembrane</keyword>
<feature type="transmembrane region" description="Helical" evidence="1">
    <location>
        <begin position="308"/>
        <end position="332"/>
    </location>
</feature>
<feature type="transmembrane region" description="Helical" evidence="1">
    <location>
        <begin position="559"/>
        <end position="580"/>
    </location>
</feature>
<gene>
    <name evidence="4" type="ORF">CAMP_LOCUS10260</name>
</gene>
<dbReference type="GO" id="GO:0016747">
    <property type="term" value="F:acyltransferase activity, transferring groups other than amino-acyl groups"/>
    <property type="evidence" value="ECO:0007669"/>
    <property type="project" value="InterPro"/>
</dbReference>